<name>A0A1V3W9U1_MYCKA</name>
<dbReference type="AlphaFoldDB" id="A0A1V3W9U1"/>
<feature type="compositionally biased region" description="Polar residues" evidence="1">
    <location>
        <begin position="43"/>
        <end position="53"/>
    </location>
</feature>
<proteinExistence type="predicted"/>
<protein>
    <submittedName>
        <fullName evidence="2">Uncharacterized protein</fullName>
    </submittedName>
</protein>
<evidence type="ECO:0000256" key="1">
    <source>
        <dbReference type="SAM" id="MobiDB-lite"/>
    </source>
</evidence>
<reference evidence="2 3" key="1">
    <citation type="submission" date="2017-02" db="EMBL/GenBank/DDBJ databases">
        <title>Complete genome sequences of Mycobacterium kansasii strains isolated from rhesus macaques.</title>
        <authorList>
            <person name="Panda A."/>
            <person name="Nagaraj S."/>
            <person name="Zhao X."/>
            <person name="Tettelin H."/>
            <person name="Detolla L.J."/>
        </authorList>
    </citation>
    <scope>NUCLEOTIDE SEQUENCE [LARGE SCALE GENOMIC DNA]</scope>
    <source>
        <strain evidence="2 3">11-3469</strain>
    </source>
</reference>
<dbReference type="Proteomes" id="UP000188532">
    <property type="component" value="Unassembled WGS sequence"/>
</dbReference>
<comment type="caution">
    <text evidence="2">The sequence shown here is derived from an EMBL/GenBank/DDBJ whole genome shotgun (WGS) entry which is preliminary data.</text>
</comment>
<feature type="region of interest" description="Disordered" evidence="1">
    <location>
        <begin position="43"/>
        <end position="71"/>
    </location>
</feature>
<evidence type="ECO:0000313" key="3">
    <source>
        <dbReference type="Proteomes" id="UP000188532"/>
    </source>
</evidence>
<gene>
    <name evidence="2" type="ORF">BZL29_8445</name>
</gene>
<organism evidence="2 3">
    <name type="scientific">Mycobacterium kansasii</name>
    <dbReference type="NCBI Taxonomy" id="1768"/>
    <lineage>
        <taxon>Bacteria</taxon>
        <taxon>Bacillati</taxon>
        <taxon>Actinomycetota</taxon>
        <taxon>Actinomycetes</taxon>
        <taxon>Mycobacteriales</taxon>
        <taxon>Mycobacteriaceae</taxon>
        <taxon>Mycobacterium</taxon>
    </lineage>
</organism>
<evidence type="ECO:0000313" key="2">
    <source>
        <dbReference type="EMBL" id="OOK63764.1"/>
    </source>
</evidence>
<sequence length="71" mass="7779">MGEIVQQGSVQAGTPFVKRQGACLSWPAILKYVANRWSSFSAKANSTEQQSYPGQHPTALPTPQRHPNQGR</sequence>
<dbReference type="EMBL" id="MVBN01000016">
    <property type="protein sequence ID" value="OOK63764.1"/>
    <property type="molecule type" value="Genomic_DNA"/>
</dbReference>
<accession>A0A1V3W9U1</accession>